<dbReference type="KEGG" id="frc:KX01_1698"/>
<proteinExistence type="predicted"/>
<feature type="transmembrane region" description="Helical" evidence="1">
    <location>
        <begin position="235"/>
        <end position="254"/>
    </location>
</feature>
<feature type="transmembrane region" description="Helical" evidence="1">
    <location>
        <begin position="292"/>
        <end position="314"/>
    </location>
</feature>
<feature type="transmembrane region" description="Helical" evidence="1">
    <location>
        <begin position="114"/>
        <end position="133"/>
    </location>
</feature>
<dbReference type="EMBL" id="CP009654">
    <property type="protein sequence ID" value="APC97681.1"/>
    <property type="molecule type" value="Genomic_DNA"/>
</dbReference>
<keyword evidence="3" id="KW-1185">Reference proteome</keyword>
<keyword evidence="1" id="KW-0812">Transmembrane</keyword>
<sequence length="376" mass="43302">MYNSKFITIVGFISLIIYVYWYINLFRINRKILPNRERQKANNYLIISVVTPIVLVVIGLLTLVISQDLTHEALLKDSIVYVMSDNFPFIGVFFLCFPILIVPSIWTKYSDNKLIFYYMVFGLLFISTHYISFQIFKSYYGIYLYQVDSLLKIFLITNSFLAIVSIISFFFSIVLSGFISKHLINKEMLYKQNSRKVVNIFIINALVITIVGIIGLIACSIVAININDFPSVTRVFSILLGFSSLSAIISAFYYSKNVISVMSLIILLFFIKSVVHIYLINIYDAVTVSDQVINFSMNSLFTMLIFMTIVYNILRNDILKIVLMTVFVSLYMLSYVVMLLLGKGYGYVFVSLFYISYIVLFLAILILNTKRIQANK</sequence>
<feature type="transmembrane region" description="Helical" evidence="1">
    <location>
        <begin position="86"/>
        <end position="107"/>
    </location>
</feature>
<feature type="transmembrane region" description="Helical" evidence="1">
    <location>
        <begin position="153"/>
        <end position="179"/>
    </location>
</feature>
<dbReference type="AlphaFoldDB" id="A0A1J0KV96"/>
<dbReference type="RefSeq" id="WP_071664558.1">
    <property type="nucleotide sequence ID" value="NZ_CP009654.1"/>
</dbReference>
<accession>A0A1J0KV96</accession>
<feature type="transmembrane region" description="Helical" evidence="1">
    <location>
        <begin position="44"/>
        <end position="66"/>
    </location>
</feature>
<dbReference type="Proteomes" id="UP000182521">
    <property type="component" value="Chromosome"/>
</dbReference>
<feature type="transmembrane region" description="Helical" evidence="1">
    <location>
        <begin position="200"/>
        <end position="223"/>
    </location>
</feature>
<keyword evidence="1" id="KW-1133">Transmembrane helix</keyword>
<organism evidence="2 3">
    <name type="scientific">Francisella frigiditurris</name>
    <dbReference type="NCBI Taxonomy" id="1542390"/>
    <lineage>
        <taxon>Bacteria</taxon>
        <taxon>Pseudomonadati</taxon>
        <taxon>Pseudomonadota</taxon>
        <taxon>Gammaproteobacteria</taxon>
        <taxon>Thiotrichales</taxon>
        <taxon>Francisellaceae</taxon>
        <taxon>Francisella</taxon>
    </lineage>
</organism>
<evidence type="ECO:0000313" key="3">
    <source>
        <dbReference type="Proteomes" id="UP000182521"/>
    </source>
</evidence>
<evidence type="ECO:0000256" key="1">
    <source>
        <dbReference type="SAM" id="Phobius"/>
    </source>
</evidence>
<feature type="transmembrane region" description="Helical" evidence="1">
    <location>
        <begin position="347"/>
        <end position="367"/>
    </location>
</feature>
<dbReference type="STRING" id="1542390.KX01_1698"/>
<feature type="transmembrane region" description="Helical" evidence="1">
    <location>
        <begin position="321"/>
        <end position="341"/>
    </location>
</feature>
<reference evidence="3" key="1">
    <citation type="submission" date="2014-10" db="EMBL/GenBank/DDBJ databases">
        <authorList>
            <person name="Kuske C.R."/>
            <person name="Challacombe J.F."/>
            <person name="Daligault H.E."/>
            <person name="Davenport K.W."/>
            <person name="Johnson S.L."/>
            <person name="Siddaramappa S."/>
            <person name="Petersen J.M."/>
        </authorList>
    </citation>
    <scope>NUCLEOTIDE SEQUENCE [LARGE SCALE GENOMIC DNA]</scope>
    <source>
        <strain evidence="3">CA97-1460</strain>
    </source>
</reference>
<name>A0A1J0KV96_9GAMM</name>
<evidence type="ECO:0000313" key="2">
    <source>
        <dbReference type="EMBL" id="APC97681.1"/>
    </source>
</evidence>
<keyword evidence="1" id="KW-0472">Membrane</keyword>
<gene>
    <name evidence="2" type="ORF">KX01_1698</name>
</gene>
<feature type="transmembrane region" description="Helical" evidence="1">
    <location>
        <begin position="6"/>
        <end position="23"/>
    </location>
</feature>
<feature type="transmembrane region" description="Helical" evidence="1">
    <location>
        <begin position="261"/>
        <end position="280"/>
    </location>
</feature>
<protein>
    <submittedName>
        <fullName evidence="2">Putative membrane protein</fullName>
    </submittedName>
</protein>